<evidence type="ECO:0000313" key="1">
    <source>
        <dbReference type="EMBL" id="MBB5058985.1"/>
    </source>
</evidence>
<evidence type="ECO:0008006" key="3">
    <source>
        <dbReference type="Google" id="ProtNLM"/>
    </source>
</evidence>
<sequence>MATANDFRRLALSLPNAIESSHMNHPDFRVLCPDNKLRIFCTLSGEALGRGVVNLTLEQQAAFCEELPQVFEPVQGGWGRMGMSYVYLEAVAEDTLLGALTTAHRNVLAKSMTKPAAKSVAKKTTRTKAKMKS</sequence>
<dbReference type="AlphaFoldDB" id="A0A7W8E679"/>
<reference evidence="1 2" key="1">
    <citation type="submission" date="2020-08" db="EMBL/GenBank/DDBJ databases">
        <title>Genomic Encyclopedia of Type Strains, Phase IV (KMG-V): Genome sequencing to study the core and pangenomes of soil and plant-associated prokaryotes.</title>
        <authorList>
            <person name="Whitman W."/>
        </authorList>
    </citation>
    <scope>NUCLEOTIDE SEQUENCE [LARGE SCALE GENOMIC DNA]</scope>
    <source>
        <strain evidence="1 2">M8UP14</strain>
    </source>
</reference>
<dbReference type="Proteomes" id="UP000540989">
    <property type="component" value="Unassembled WGS sequence"/>
</dbReference>
<name>A0A7W8E679_9BACT</name>
<keyword evidence="2" id="KW-1185">Reference proteome</keyword>
<dbReference type="EMBL" id="JACHIP010000005">
    <property type="protein sequence ID" value="MBB5058985.1"/>
    <property type="molecule type" value="Genomic_DNA"/>
</dbReference>
<comment type="caution">
    <text evidence="1">The sequence shown here is derived from an EMBL/GenBank/DDBJ whole genome shotgun (WGS) entry which is preliminary data.</text>
</comment>
<organism evidence="1 2">
    <name type="scientific">Granulicella aggregans</name>
    <dbReference type="NCBI Taxonomy" id="474949"/>
    <lineage>
        <taxon>Bacteria</taxon>
        <taxon>Pseudomonadati</taxon>
        <taxon>Acidobacteriota</taxon>
        <taxon>Terriglobia</taxon>
        <taxon>Terriglobales</taxon>
        <taxon>Acidobacteriaceae</taxon>
        <taxon>Granulicella</taxon>
    </lineage>
</organism>
<proteinExistence type="predicted"/>
<evidence type="ECO:0000313" key="2">
    <source>
        <dbReference type="Proteomes" id="UP000540989"/>
    </source>
</evidence>
<dbReference type="RefSeq" id="WP_184219678.1">
    <property type="nucleotide sequence ID" value="NZ_JACHIP010000005.1"/>
</dbReference>
<gene>
    <name evidence="1" type="ORF">HDF16_003708</name>
</gene>
<accession>A0A7W8E679</accession>
<protein>
    <recommendedName>
        <fullName evidence="3">YjbR protein</fullName>
    </recommendedName>
</protein>